<protein>
    <recommendedName>
        <fullName evidence="3">Vacuolar protein-sorting-associated protein 25</fullName>
    </recommendedName>
    <alternativeName>
        <fullName evidence="7">ESCRT-II complex subunit VPS25</fullName>
    </alternativeName>
</protein>
<evidence type="ECO:0000313" key="8">
    <source>
        <dbReference type="EMBL" id="KAF7508208.1"/>
    </source>
</evidence>
<organism evidence="8 9">
    <name type="scientific">Endocarpon pusillum</name>
    <dbReference type="NCBI Taxonomy" id="364733"/>
    <lineage>
        <taxon>Eukaryota</taxon>
        <taxon>Fungi</taxon>
        <taxon>Dikarya</taxon>
        <taxon>Ascomycota</taxon>
        <taxon>Pezizomycotina</taxon>
        <taxon>Eurotiomycetes</taxon>
        <taxon>Chaetothyriomycetidae</taxon>
        <taxon>Verrucariales</taxon>
        <taxon>Verrucariaceae</taxon>
        <taxon>Endocarpon</taxon>
    </lineage>
</organism>
<dbReference type="GO" id="GO:0005198">
    <property type="term" value="F:structural molecule activity"/>
    <property type="evidence" value="ECO:0007669"/>
    <property type="project" value="TreeGrafter"/>
</dbReference>
<dbReference type="PANTHER" id="PTHR13149:SF0">
    <property type="entry name" value="VACUOLAR PROTEIN-SORTING-ASSOCIATED PROTEIN 25"/>
    <property type="match status" value="1"/>
</dbReference>
<keyword evidence="5" id="KW-0963">Cytoplasm</keyword>
<name>A0A8H7AFX1_9EURO</name>
<accession>A0A8H7AFX1</accession>
<dbReference type="InterPro" id="IPR036388">
    <property type="entry name" value="WH-like_DNA-bd_sf"/>
</dbReference>
<evidence type="ECO:0000256" key="1">
    <source>
        <dbReference type="ARBA" id="ARBA00004496"/>
    </source>
</evidence>
<dbReference type="OrthoDB" id="245150at2759"/>
<gene>
    <name evidence="8" type="ORF">GJ744_009505</name>
</gene>
<comment type="similarity">
    <text evidence="2">Belongs to the VPS25 family.</text>
</comment>
<keyword evidence="4" id="KW-0813">Transport</keyword>
<evidence type="ECO:0000256" key="4">
    <source>
        <dbReference type="ARBA" id="ARBA00022448"/>
    </source>
</evidence>
<sequence length="190" mass="21296">MATASSSLTTSSMFTFPPTYSFPPFFSPQPNAQTRSAQLSKWSSLVQSYCRHHRIFKLLLSDALESPLFHNSKLMRRLSAHDAKAVVDYMTSKEGGNRAEWIGPATEKASAWIWWRRPEEWAGVLEAWVDGTGQKGTVLTLYELVEGEATENQEFHGMDMEVLRKSLGTLVKKGKAQVFGGEGQEGVKFF</sequence>
<evidence type="ECO:0000256" key="2">
    <source>
        <dbReference type="ARBA" id="ARBA00009674"/>
    </source>
</evidence>
<dbReference type="Gene3D" id="1.10.10.570">
    <property type="entry name" value="Winged helix' DNA-binding domain. Chain C. Domain 1"/>
    <property type="match status" value="1"/>
</dbReference>
<reference evidence="8" key="1">
    <citation type="submission" date="2020-02" db="EMBL/GenBank/DDBJ databases">
        <authorList>
            <person name="Palmer J.M."/>
        </authorList>
    </citation>
    <scope>NUCLEOTIDE SEQUENCE</scope>
    <source>
        <strain evidence="8">EPUS1.4</strain>
        <tissue evidence="8">Thallus</tissue>
    </source>
</reference>
<dbReference type="PANTHER" id="PTHR13149">
    <property type="entry name" value="VACUOLAR PROTEIN SORTING-ASSOCIATED PROTEIN VPS25"/>
    <property type="match status" value="1"/>
</dbReference>
<dbReference type="GO" id="GO:0043328">
    <property type="term" value="P:protein transport to vacuole involved in ubiquitin-dependent protein catabolic process via the multivesicular body sorting pathway"/>
    <property type="evidence" value="ECO:0007669"/>
    <property type="project" value="TreeGrafter"/>
</dbReference>
<evidence type="ECO:0000256" key="3">
    <source>
        <dbReference type="ARBA" id="ARBA00017934"/>
    </source>
</evidence>
<dbReference type="GO" id="GO:0042803">
    <property type="term" value="F:protein homodimerization activity"/>
    <property type="evidence" value="ECO:0007669"/>
    <property type="project" value="TreeGrafter"/>
</dbReference>
<dbReference type="FunFam" id="1.10.10.570:FF:000003">
    <property type="entry name" value="Vacuolar protein-sorting-associated protein 25"/>
    <property type="match status" value="1"/>
</dbReference>
<comment type="subcellular location">
    <subcellularLocation>
        <location evidence="1">Cytoplasm</location>
    </subcellularLocation>
</comment>
<dbReference type="InterPro" id="IPR036390">
    <property type="entry name" value="WH_DNA-bd_sf"/>
</dbReference>
<dbReference type="FunFam" id="1.10.10.10:FF:000141">
    <property type="entry name" value="vacuolar protein-sorting-associated protein 25"/>
    <property type="match status" value="1"/>
</dbReference>
<dbReference type="GO" id="GO:0000814">
    <property type="term" value="C:ESCRT II complex"/>
    <property type="evidence" value="ECO:0007669"/>
    <property type="project" value="InterPro"/>
</dbReference>
<dbReference type="Gene3D" id="1.10.10.10">
    <property type="entry name" value="Winged helix-like DNA-binding domain superfamily/Winged helix DNA-binding domain"/>
    <property type="match status" value="1"/>
</dbReference>
<dbReference type="SUPFAM" id="SSF46785">
    <property type="entry name" value="Winged helix' DNA-binding domain"/>
    <property type="match status" value="2"/>
</dbReference>
<dbReference type="Pfam" id="PF05871">
    <property type="entry name" value="ESCRT-II"/>
    <property type="match status" value="1"/>
</dbReference>
<evidence type="ECO:0000256" key="7">
    <source>
        <dbReference type="ARBA" id="ARBA00030094"/>
    </source>
</evidence>
<dbReference type="AlphaFoldDB" id="A0A8H7AFX1"/>
<dbReference type="EMBL" id="JAACFV010000057">
    <property type="protein sequence ID" value="KAF7508208.1"/>
    <property type="molecule type" value="Genomic_DNA"/>
</dbReference>
<comment type="caution">
    <text evidence="8">The sequence shown here is derived from an EMBL/GenBank/DDBJ whole genome shotgun (WGS) entry which is preliminary data.</text>
</comment>
<evidence type="ECO:0000256" key="5">
    <source>
        <dbReference type="ARBA" id="ARBA00022490"/>
    </source>
</evidence>
<proteinExistence type="inferred from homology"/>
<evidence type="ECO:0000256" key="6">
    <source>
        <dbReference type="ARBA" id="ARBA00022927"/>
    </source>
</evidence>
<dbReference type="InterPro" id="IPR008570">
    <property type="entry name" value="ESCRT-II_cplx_Vps25-sub"/>
</dbReference>
<evidence type="ECO:0000313" key="9">
    <source>
        <dbReference type="Proteomes" id="UP000606974"/>
    </source>
</evidence>
<dbReference type="GO" id="GO:0016236">
    <property type="term" value="P:macroautophagy"/>
    <property type="evidence" value="ECO:0007669"/>
    <property type="project" value="UniProtKB-ARBA"/>
</dbReference>
<dbReference type="InterPro" id="IPR014041">
    <property type="entry name" value="ESCRT-II_cplx_Vps25-sub_N"/>
</dbReference>
<keyword evidence="9" id="KW-1185">Reference proteome</keyword>
<keyword evidence="6" id="KW-0653">Protein transport</keyword>
<dbReference type="Proteomes" id="UP000606974">
    <property type="component" value="Unassembled WGS sequence"/>
</dbReference>